<proteinExistence type="predicted"/>
<dbReference type="EMBL" id="JBHSQN010000001">
    <property type="protein sequence ID" value="MFC6009695.1"/>
    <property type="molecule type" value="Genomic_DNA"/>
</dbReference>
<name>A0ABW1JKF9_9NOCA</name>
<protein>
    <submittedName>
        <fullName evidence="3">Uncharacterized protein</fullName>
    </submittedName>
</protein>
<dbReference type="Proteomes" id="UP001596223">
    <property type="component" value="Unassembled WGS sequence"/>
</dbReference>
<evidence type="ECO:0000313" key="4">
    <source>
        <dbReference type="Proteomes" id="UP001596223"/>
    </source>
</evidence>
<organism evidence="3 4">
    <name type="scientific">Nocardia lasii</name>
    <dbReference type="NCBI Taxonomy" id="1616107"/>
    <lineage>
        <taxon>Bacteria</taxon>
        <taxon>Bacillati</taxon>
        <taxon>Actinomycetota</taxon>
        <taxon>Actinomycetes</taxon>
        <taxon>Mycobacteriales</taxon>
        <taxon>Nocardiaceae</taxon>
        <taxon>Nocardia</taxon>
    </lineage>
</organism>
<gene>
    <name evidence="3" type="ORF">ACFP3H_01380</name>
</gene>
<dbReference type="InterPro" id="IPR056463">
    <property type="entry name" value="DUF7373_C"/>
</dbReference>
<accession>A0ABW1JKF9</accession>
<feature type="domain" description="DUF7373" evidence="1">
    <location>
        <begin position="50"/>
        <end position="252"/>
    </location>
</feature>
<dbReference type="Pfam" id="PF24088">
    <property type="entry name" value="DUF7373"/>
    <property type="match status" value="1"/>
</dbReference>
<keyword evidence="4" id="KW-1185">Reference proteome</keyword>
<evidence type="ECO:0000313" key="3">
    <source>
        <dbReference type="EMBL" id="MFC6009695.1"/>
    </source>
</evidence>
<dbReference type="RefSeq" id="WP_378598318.1">
    <property type="nucleotide sequence ID" value="NZ_JBHSQN010000001.1"/>
</dbReference>
<comment type="caution">
    <text evidence="3">The sequence shown here is derived from an EMBL/GenBank/DDBJ whole genome shotgun (WGS) entry which is preliminary data.</text>
</comment>
<dbReference type="InterPro" id="IPR055797">
    <property type="entry name" value="DUF7373"/>
</dbReference>
<reference evidence="4" key="1">
    <citation type="journal article" date="2019" name="Int. J. Syst. Evol. Microbiol.">
        <title>The Global Catalogue of Microorganisms (GCM) 10K type strain sequencing project: providing services to taxonomists for standard genome sequencing and annotation.</title>
        <authorList>
            <consortium name="The Broad Institute Genomics Platform"/>
            <consortium name="The Broad Institute Genome Sequencing Center for Infectious Disease"/>
            <person name="Wu L."/>
            <person name="Ma J."/>
        </authorList>
    </citation>
    <scope>NUCLEOTIDE SEQUENCE [LARGE SCALE GENOMIC DNA]</scope>
    <source>
        <strain evidence="4">CCUG 36956</strain>
    </source>
</reference>
<sequence length="415" mass="45511">MLLLVAALAFTACGETVRGHALPGEVDVRKLDVGKYAVLPLDFRQDVYYHSLDKGKTHAIARLADNVAQGTDIDPALRYGIGRAMITAPAGLGGVMADVAMGVAEKHSMVFGFSARSRTTPLRNYTYASAEFEGEPDDGDTTGVAITVLQFPDEAAARAAAAELDQVDLLLAPDLNATVSLNKYSEAHGHWRPGVRSMVSTVARGQYVVHVYAVTPEPDLMALRTLTERTLDVQLPLLDVLPPLSAREMHRLDQDPDGVIRRVLDPGTHFFASPAFDTSRKTIVVGPRAFLHITEDRREWQRVLDLGGVDRIGMIHDGALLLRARDPRAAEQVWEARKDLPTTTPMPGPVDVPDTYCFDNPEEDSPAEPFVSIEHRHLCVLRYDRYVAVVMSNQVADVHQRAAAQYALLANSAYQ</sequence>
<evidence type="ECO:0000259" key="2">
    <source>
        <dbReference type="Pfam" id="PF24092"/>
    </source>
</evidence>
<feature type="domain" description="DUF7373" evidence="2">
    <location>
        <begin position="279"/>
        <end position="412"/>
    </location>
</feature>
<dbReference type="Pfam" id="PF24092">
    <property type="entry name" value="DUF7373_C"/>
    <property type="match status" value="1"/>
</dbReference>
<evidence type="ECO:0000259" key="1">
    <source>
        <dbReference type="Pfam" id="PF24088"/>
    </source>
</evidence>